<evidence type="ECO:0000256" key="4">
    <source>
        <dbReference type="ARBA" id="ARBA00022692"/>
    </source>
</evidence>
<evidence type="ECO:0000256" key="7">
    <source>
        <dbReference type="SAM" id="Phobius"/>
    </source>
</evidence>
<feature type="transmembrane region" description="Helical" evidence="7">
    <location>
        <begin position="436"/>
        <end position="461"/>
    </location>
</feature>
<dbReference type="Pfam" id="PF07690">
    <property type="entry name" value="MFS_1"/>
    <property type="match status" value="1"/>
</dbReference>
<feature type="transmembrane region" description="Helical" evidence="7">
    <location>
        <begin position="411"/>
        <end position="430"/>
    </location>
</feature>
<dbReference type="AlphaFoldDB" id="A0A2B7XSG5"/>
<dbReference type="Proteomes" id="UP000223968">
    <property type="component" value="Unassembled WGS sequence"/>
</dbReference>
<feature type="transmembrane region" description="Helical" evidence="7">
    <location>
        <begin position="308"/>
        <end position="325"/>
    </location>
</feature>
<feature type="transmembrane region" description="Helical" evidence="7">
    <location>
        <begin position="345"/>
        <end position="369"/>
    </location>
</feature>
<organism evidence="8 9">
    <name type="scientific">Helicocarpus griseus UAMH5409</name>
    <dbReference type="NCBI Taxonomy" id="1447875"/>
    <lineage>
        <taxon>Eukaryota</taxon>
        <taxon>Fungi</taxon>
        <taxon>Dikarya</taxon>
        <taxon>Ascomycota</taxon>
        <taxon>Pezizomycotina</taxon>
        <taxon>Eurotiomycetes</taxon>
        <taxon>Eurotiomycetidae</taxon>
        <taxon>Onygenales</taxon>
        <taxon>Ajellomycetaceae</taxon>
        <taxon>Helicocarpus</taxon>
    </lineage>
</organism>
<feature type="transmembrane region" description="Helical" evidence="7">
    <location>
        <begin position="63"/>
        <end position="81"/>
    </location>
</feature>
<evidence type="ECO:0000256" key="2">
    <source>
        <dbReference type="ARBA" id="ARBA00008335"/>
    </source>
</evidence>
<dbReference type="Gene3D" id="1.20.1250.20">
    <property type="entry name" value="MFS general substrate transporter like domains"/>
    <property type="match status" value="2"/>
</dbReference>
<feature type="transmembrane region" description="Helical" evidence="7">
    <location>
        <begin position="101"/>
        <end position="121"/>
    </location>
</feature>
<feature type="transmembrane region" description="Helical" evidence="7">
    <location>
        <begin position="381"/>
        <end position="399"/>
    </location>
</feature>
<evidence type="ECO:0000256" key="1">
    <source>
        <dbReference type="ARBA" id="ARBA00004141"/>
    </source>
</evidence>
<proteinExistence type="inferred from homology"/>
<dbReference type="PANTHER" id="PTHR23501">
    <property type="entry name" value="MAJOR FACILITATOR SUPERFAMILY"/>
    <property type="match status" value="1"/>
</dbReference>
<comment type="caution">
    <text evidence="8">The sequence shown here is derived from an EMBL/GenBank/DDBJ whole genome shotgun (WGS) entry which is preliminary data.</text>
</comment>
<dbReference type="EMBL" id="PDNB01000073">
    <property type="protein sequence ID" value="PGH11417.1"/>
    <property type="molecule type" value="Genomic_DNA"/>
</dbReference>
<evidence type="ECO:0008006" key="10">
    <source>
        <dbReference type="Google" id="ProtNLM"/>
    </source>
</evidence>
<evidence type="ECO:0000256" key="6">
    <source>
        <dbReference type="ARBA" id="ARBA00023136"/>
    </source>
</evidence>
<evidence type="ECO:0000313" key="8">
    <source>
        <dbReference type="EMBL" id="PGH11417.1"/>
    </source>
</evidence>
<feature type="transmembrane region" description="Helical" evidence="7">
    <location>
        <begin position="473"/>
        <end position="498"/>
    </location>
</feature>
<feature type="transmembrane region" description="Helical" evidence="7">
    <location>
        <begin position="276"/>
        <end position="296"/>
    </location>
</feature>
<dbReference type="OrthoDB" id="4078873at2759"/>
<dbReference type="SUPFAM" id="SSF103473">
    <property type="entry name" value="MFS general substrate transporter"/>
    <property type="match status" value="1"/>
</dbReference>
<dbReference type="InterPro" id="IPR036259">
    <property type="entry name" value="MFS_trans_sf"/>
</dbReference>
<feature type="transmembrane region" description="Helical" evidence="7">
    <location>
        <begin position="133"/>
        <end position="150"/>
    </location>
</feature>
<feature type="transmembrane region" description="Helical" evidence="7">
    <location>
        <begin position="551"/>
        <end position="569"/>
    </location>
</feature>
<protein>
    <recommendedName>
        <fullName evidence="10">Major facilitator superfamily (MFS) profile domain-containing protein</fullName>
    </recommendedName>
</protein>
<evidence type="ECO:0000256" key="3">
    <source>
        <dbReference type="ARBA" id="ARBA00022448"/>
    </source>
</evidence>
<dbReference type="InterPro" id="IPR011701">
    <property type="entry name" value="MFS"/>
</dbReference>
<comment type="subcellular location">
    <subcellularLocation>
        <location evidence="1">Membrane</location>
        <topology evidence="1">Multi-pass membrane protein</topology>
    </subcellularLocation>
</comment>
<feature type="transmembrane region" description="Helical" evidence="7">
    <location>
        <begin position="162"/>
        <end position="179"/>
    </location>
</feature>
<comment type="similarity">
    <text evidence="2">Belongs to the major facilitator superfamily.</text>
</comment>
<feature type="transmembrane region" description="Helical" evidence="7">
    <location>
        <begin position="221"/>
        <end position="242"/>
    </location>
</feature>
<keyword evidence="9" id="KW-1185">Reference proteome</keyword>
<sequence>MAPRLFEKKTYKFLFPKVEEKGEEKMSEGAYTSSAETLGQVNEENVEAGIKQVQAITSSWSRFDLVMAYLAVFLCFFMLSQQQQMAMTLTPYVTSAFAKHALIGTTQIMANVTGAVVKLPIGRAIDIWGRMPGYILMVCFCTLGVVMMALCNSVETYAAAQVFYWIGFHGITYVLDVFLADTSSLKNRGWIFAFSTSPFIATAFSGPSAARAFYLAAGWRWAFGTCAIACPIVASPVVYIFARSRKKAKKLGYLNEKSSNRTLLESVKYYVARFDLLGMILCVAAFALILLPTNIASFSPALWKSPPIIAMIVTGACSAIAFVLWEKFWAPVCFAPFHLLSDRMVLGGCLLSLITFCSFYCWDVYFVSYLQVVHDLDIHKAGYIGNIFSIGTCVFSFLIGGLIRACGIFKWPAMAAIPVQIAGITLMLFFRRPDASLPLIIVPQILISLSGGTIAICEQMAVMAAASQSETAIVLAFLGMFSSLGASLGQTVASAIWMSTFPRFLRLYLPEDAKGKTAEIYASLKTQLEYPMGSPIRDVIIRAYAIGQQRMLVAAMALMAIAVFCVIMWRNLNLRKVQQNKGVQL</sequence>
<feature type="transmembrane region" description="Helical" evidence="7">
    <location>
        <begin position="191"/>
        <end position="215"/>
    </location>
</feature>
<keyword evidence="4 7" id="KW-0812">Transmembrane</keyword>
<keyword evidence="6 7" id="KW-0472">Membrane</keyword>
<evidence type="ECO:0000256" key="5">
    <source>
        <dbReference type="ARBA" id="ARBA00022989"/>
    </source>
</evidence>
<dbReference type="PANTHER" id="PTHR23501:SF55">
    <property type="entry name" value="SIDEROPHORE IRON TRANSPORTER, PUTATIVE (AFU_ORTHOLOGUE AFUA_3G03440)-RELATED"/>
    <property type="match status" value="1"/>
</dbReference>
<evidence type="ECO:0000313" key="9">
    <source>
        <dbReference type="Proteomes" id="UP000223968"/>
    </source>
</evidence>
<keyword evidence="5 7" id="KW-1133">Transmembrane helix</keyword>
<gene>
    <name evidence="8" type="ORF">AJ79_04918</name>
</gene>
<dbReference type="FunFam" id="1.20.1250.20:FF:000284">
    <property type="entry name" value="Siderophore iron transporter mirB"/>
    <property type="match status" value="1"/>
</dbReference>
<keyword evidence="3" id="KW-0813">Transport</keyword>
<accession>A0A2B7XSG5</accession>
<dbReference type="GO" id="GO:0005886">
    <property type="term" value="C:plasma membrane"/>
    <property type="evidence" value="ECO:0007669"/>
    <property type="project" value="TreeGrafter"/>
</dbReference>
<dbReference type="GO" id="GO:0022857">
    <property type="term" value="F:transmembrane transporter activity"/>
    <property type="evidence" value="ECO:0007669"/>
    <property type="project" value="InterPro"/>
</dbReference>
<name>A0A2B7XSG5_9EURO</name>
<reference evidence="8 9" key="1">
    <citation type="submission" date="2017-10" db="EMBL/GenBank/DDBJ databases">
        <title>Comparative genomics in systemic dimorphic fungi from Ajellomycetaceae.</title>
        <authorList>
            <person name="Munoz J.F."/>
            <person name="Mcewen J.G."/>
            <person name="Clay O.K."/>
            <person name="Cuomo C.A."/>
        </authorList>
    </citation>
    <scope>NUCLEOTIDE SEQUENCE [LARGE SCALE GENOMIC DNA]</scope>
    <source>
        <strain evidence="8 9">UAMH5409</strain>
    </source>
</reference>